<evidence type="ECO:0000313" key="4">
    <source>
        <dbReference type="Proteomes" id="UP001623660"/>
    </source>
</evidence>
<evidence type="ECO:0000259" key="2">
    <source>
        <dbReference type="Pfam" id="PF13751"/>
    </source>
</evidence>
<evidence type="ECO:0000256" key="1">
    <source>
        <dbReference type="SAM" id="Phobius"/>
    </source>
</evidence>
<dbReference type="Pfam" id="PF13751">
    <property type="entry name" value="DDE_Tnp_1_6"/>
    <property type="match status" value="1"/>
</dbReference>
<sequence>MIFLVNLNMMNLMMFLYVLIIKSLDLLVLILVNTKKEAMTLRRIYCEGNLGIMKENHNLRRTRKKGLKNVLEQCLFSALALSIKKLIKYSKGQNTAYVKAIAIYFITYFSI</sequence>
<evidence type="ECO:0000313" key="3">
    <source>
        <dbReference type="EMBL" id="MFL0197846.1"/>
    </source>
</evidence>
<feature type="transmembrane region" description="Helical" evidence="1">
    <location>
        <begin position="12"/>
        <end position="32"/>
    </location>
</feature>
<accession>A0ABW8SPZ0</accession>
<dbReference type="EMBL" id="JBJHZX010000039">
    <property type="protein sequence ID" value="MFL0197846.1"/>
    <property type="molecule type" value="Genomic_DNA"/>
</dbReference>
<feature type="domain" description="Transposase DDE" evidence="2">
    <location>
        <begin position="36"/>
        <end position="87"/>
    </location>
</feature>
<dbReference type="InterPro" id="IPR025668">
    <property type="entry name" value="Tnp_DDE_dom"/>
</dbReference>
<keyword evidence="1" id="KW-0472">Membrane</keyword>
<keyword evidence="1" id="KW-1133">Transmembrane helix</keyword>
<dbReference type="RefSeq" id="WP_406793953.1">
    <property type="nucleotide sequence ID" value="NZ_JBJHZX010000039.1"/>
</dbReference>
<proteinExistence type="predicted"/>
<dbReference type="Proteomes" id="UP001623660">
    <property type="component" value="Unassembled WGS sequence"/>
</dbReference>
<comment type="caution">
    <text evidence="3">The sequence shown here is derived from an EMBL/GenBank/DDBJ whole genome shotgun (WGS) entry which is preliminary data.</text>
</comment>
<keyword evidence="1" id="KW-0812">Transmembrane</keyword>
<keyword evidence="4" id="KW-1185">Reference proteome</keyword>
<protein>
    <submittedName>
        <fullName evidence="3">Transposase</fullName>
    </submittedName>
</protein>
<organism evidence="3 4">
    <name type="scientific">Candidatus Clostridium eludens</name>
    <dbReference type="NCBI Taxonomy" id="3381663"/>
    <lineage>
        <taxon>Bacteria</taxon>
        <taxon>Bacillati</taxon>
        <taxon>Bacillota</taxon>
        <taxon>Clostridia</taxon>
        <taxon>Eubacteriales</taxon>
        <taxon>Clostridiaceae</taxon>
        <taxon>Clostridium</taxon>
    </lineage>
</organism>
<name>A0ABW8SPZ0_9CLOT</name>
<reference evidence="3 4" key="1">
    <citation type="submission" date="2024-11" db="EMBL/GenBank/DDBJ databases">
        <authorList>
            <person name="Heng Y.C."/>
            <person name="Lim A.C.H."/>
            <person name="Lee J.K.Y."/>
            <person name="Kittelmann S."/>
        </authorList>
    </citation>
    <scope>NUCLEOTIDE SEQUENCE [LARGE SCALE GENOMIC DNA]</scope>
    <source>
        <strain evidence="3 4">WILCCON 0269</strain>
    </source>
</reference>
<gene>
    <name evidence="3" type="ORF">ACJDU8_20080</name>
</gene>